<proteinExistence type="predicted"/>
<organism evidence="2 3">
    <name type="scientific">Triparma laevis f. longispina</name>
    <dbReference type="NCBI Taxonomy" id="1714387"/>
    <lineage>
        <taxon>Eukaryota</taxon>
        <taxon>Sar</taxon>
        <taxon>Stramenopiles</taxon>
        <taxon>Ochrophyta</taxon>
        <taxon>Bolidophyceae</taxon>
        <taxon>Parmales</taxon>
        <taxon>Triparmaceae</taxon>
        <taxon>Triparma</taxon>
    </lineage>
</organism>
<evidence type="ECO:0000313" key="3">
    <source>
        <dbReference type="Proteomes" id="UP001165122"/>
    </source>
</evidence>
<comment type="caution">
    <text evidence="2">The sequence shown here is derived from an EMBL/GenBank/DDBJ whole genome shotgun (WGS) entry which is preliminary data.</text>
</comment>
<dbReference type="Proteomes" id="UP001165122">
    <property type="component" value="Unassembled WGS sequence"/>
</dbReference>
<feature type="compositionally biased region" description="Low complexity" evidence="1">
    <location>
        <begin position="1"/>
        <end position="22"/>
    </location>
</feature>
<reference evidence="3" key="1">
    <citation type="journal article" date="2023" name="Commun. Biol.">
        <title>Genome analysis of Parmales, the sister group of diatoms, reveals the evolutionary specialization of diatoms from phago-mixotrophs to photoautotrophs.</title>
        <authorList>
            <person name="Ban H."/>
            <person name="Sato S."/>
            <person name="Yoshikawa S."/>
            <person name="Yamada K."/>
            <person name="Nakamura Y."/>
            <person name="Ichinomiya M."/>
            <person name="Sato N."/>
            <person name="Blanc-Mathieu R."/>
            <person name="Endo H."/>
            <person name="Kuwata A."/>
            <person name="Ogata H."/>
        </authorList>
    </citation>
    <scope>NUCLEOTIDE SEQUENCE [LARGE SCALE GENOMIC DNA]</scope>
    <source>
        <strain evidence="3">NIES 3700</strain>
    </source>
</reference>
<feature type="region of interest" description="Disordered" evidence="1">
    <location>
        <begin position="1"/>
        <end position="23"/>
    </location>
</feature>
<protein>
    <submittedName>
        <fullName evidence="2">Uncharacterized protein</fullName>
    </submittedName>
</protein>
<accession>A0A9W6Z9P1</accession>
<dbReference type="EMBL" id="BRXW01000393">
    <property type="protein sequence ID" value="GMH50114.1"/>
    <property type="molecule type" value="Genomic_DNA"/>
</dbReference>
<sequence>MSTFSWVSSSLKPSSSLNSKTSEISNLRDSVQARYGSLAESMEERRLGKLKGEEVEEGGVRREGESYFLVMWTWI</sequence>
<keyword evidence="3" id="KW-1185">Reference proteome</keyword>
<evidence type="ECO:0000313" key="2">
    <source>
        <dbReference type="EMBL" id="GMH50114.1"/>
    </source>
</evidence>
<evidence type="ECO:0000256" key="1">
    <source>
        <dbReference type="SAM" id="MobiDB-lite"/>
    </source>
</evidence>
<gene>
    <name evidence="2" type="ORF">TrLO_g9414</name>
</gene>
<name>A0A9W6Z9P1_9STRA</name>
<dbReference type="AlphaFoldDB" id="A0A9W6Z9P1"/>